<gene>
    <name evidence="4" type="ORF">BN112_2070</name>
</gene>
<dbReference type="Pfam" id="PF05163">
    <property type="entry name" value="DinB"/>
    <property type="match status" value="1"/>
</dbReference>
<evidence type="ECO:0000313" key="5">
    <source>
        <dbReference type="Proteomes" id="UP000007564"/>
    </source>
</evidence>
<evidence type="ECO:0000313" key="4">
    <source>
        <dbReference type="EMBL" id="CCJ53987.1"/>
    </source>
</evidence>
<feature type="binding site" evidence="3">
    <location>
        <position position="146"/>
    </location>
    <ligand>
        <name>a divalent metal cation</name>
        <dbReference type="ChEBI" id="CHEBI:60240"/>
    </ligand>
</feature>
<dbReference type="EMBL" id="HE965806">
    <property type="protein sequence ID" value="CCJ53987.1"/>
    <property type="molecule type" value="Genomic_DNA"/>
</dbReference>
<dbReference type="KEGG" id="bbh:BN112_2070"/>
<dbReference type="RefSeq" id="WP_015064306.1">
    <property type="nucleotide sequence ID" value="NC_019382.1"/>
</dbReference>
<feature type="binding site" evidence="3">
    <location>
        <position position="50"/>
    </location>
    <ligand>
        <name>a divalent metal cation</name>
        <dbReference type="ChEBI" id="CHEBI:60240"/>
    </ligand>
</feature>
<sequence length="182" mass="19943">MPSPADLQLLADYNQWMNQRLYACAAQLPPAELARERGAYFGSLLGTLNHVAVGDRVWLRRFAAHPARPAALQPVLALPTPARLDEILYPALQPLAAHRAWLDQRIVDWTAQLRPEDLACELAYTSLAGETARRPFGGLVLHFFNHQTHHRGQATTLLSQAGIDMGATDLVLRVPASGDAPA</sequence>
<dbReference type="Gene3D" id="1.20.120.450">
    <property type="entry name" value="dinb family like domain"/>
    <property type="match status" value="1"/>
</dbReference>
<accession>A0A0C6P755</accession>
<dbReference type="HOGENOM" id="CLU_101283_1_1_4"/>
<dbReference type="AlphaFoldDB" id="A0A0C6P755"/>
<dbReference type="PANTHER" id="PTHR37302:SF1">
    <property type="entry name" value="PROTEIN DINB"/>
    <property type="match status" value="1"/>
</dbReference>
<evidence type="ECO:0000256" key="1">
    <source>
        <dbReference type="ARBA" id="ARBA00008635"/>
    </source>
</evidence>
<feature type="binding site" evidence="3">
    <location>
        <position position="150"/>
    </location>
    <ligand>
        <name>a divalent metal cation</name>
        <dbReference type="ChEBI" id="CHEBI:60240"/>
    </ligand>
</feature>
<keyword evidence="2 3" id="KW-0479">Metal-binding</keyword>
<reference evidence="4 5" key="1">
    <citation type="journal article" date="2012" name="BMC Genomics">
        <title>Comparative genomics of the classical Bordetella subspecies: the evolution and exchange of virulence-associated diversity amongst closely related pathogens.</title>
        <authorList>
            <person name="Park J."/>
            <person name="Zhang Y."/>
            <person name="Buboltz A.M."/>
            <person name="Zhang X."/>
            <person name="Schuster S.C."/>
            <person name="Ahuja U."/>
            <person name="Liu M."/>
            <person name="Miller J.F."/>
            <person name="Sebaihia M."/>
            <person name="Bentley S.D."/>
            <person name="Parkhill J."/>
            <person name="Harvill E.T."/>
        </authorList>
    </citation>
    <scope>NUCLEOTIDE SEQUENCE [LARGE SCALE GENOMIC DNA]</scope>
    <source>
        <strain evidence="4 5">253</strain>
    </source>
</reference>
<evidence type="ECO:0000256" key="2">
    <source>
        <dbReference type="ARBA" id="ARBA00022723"/>
    </source>
</evidence>
<organism evidence="4 5">
    <name type="scientific">Bordetella bronchiseptica 253</name>
    <dbReference type="NCBI Taxonomy" id="568707"/>
    <lineage>
        <taxon>Bacteria</taxon>
        <taxon>Pseudomonadati</taxon>
        <taxon>Pseudomonadota</taxon>
        <taxon>Betaproteobacteria</taxon>
        <taxon>Burkholderiales</taxon>
        <taxon>Alcaligenaceae</taxon>
        <taxon>Bordetella</taxon>
    </lineage>
</organism>
<dbReference type="InterPro" id="IPR007837">
    <property type="entry name" value="DinB"/>
</dbReference>
<dbReference type="SUPFAM" id="SSF109854">
    <property type="entry name" value="DinB/YfiT-like putative metalloenzymes"/>
    <property type="match status" value="1"/>
</dbReference>
<comment type="similarity">
    <text evidence="1">Belongs to the DinB family.</text>
</comment>
<protein>
    <recommendedName>
        <fullName evidence="6">Damage-inducible protein DinB</fullName>
    </recommendedName>
</protein>
<evidence type="ECO:0008006" key="6">
    <source>
        <dbReference type="Google" id="ProtNLM"/>
    </source>
</evidence>
<proteinExistence type="inferred from homology"/>
<dbReference type="PANTHER" id="PTHR37302">
    <property type="entry name" value="SLR1116 PROTEIN"/>
    <property type="match status" value="1"/>
</dbReference>
<dbReference type="InterPro" id="IPR034660">
    <property type="entry name" value="DinB/YfiT-like"/>
</dbReference>
<evidence type="ECO:0000256" key="3">
    <source>
        <dbReference type="PIRSR" id="PIRSR607837-1"/>
    </source>
</evidence>
<dbReference type="Proteomes" id="UP000007564">
    <property type="component" value="Chromosome"/>
</dbReference>
<dbReference type="GO" id="GO:0046872">
    <property type="term" value="F:metal ion binding"/>
    <property type="evidence" value="ECO:0007669"/>
    <property type="project" value="UniProtKB-KW"/>
</dbReference>
<dbReference type="OrthoDB" id="9807509at2"/>
<name>A0A0C6P755_BORBO</name>